<evidence type="ECO:0000256" key="9">
    <source>
        <dbReference type="ARBA" id="ARBA00023136"/>
    </source>
</evidence>
<dbReference type="InterPro" id="IPR018006">
    <property type="entry name" value="Flag_FliJ_proteobac"/>
</dbReference>
<comment type="similarity">
    <text evidence="2">Belongs to the FliJ family.</text>
</comment>
<keyword evidence="9" id="KW-0472">Membrane</keyword>
<dbReference type="InterPro" id="IPR052570">
    <property type="entry name" value="FliJ"/>
</dbReference>
<accession>A0ABU9Q104</accession>
<gene>
    <name evidence="11" type="primary">fliJ</name>
    <name evidence="11" type="ORF">V8G57_21290</name>
</gene>
<dbReference type="EMBL" id="JBANDC010000018">
    <property type="protein sequence ID" value="MEM4989937.1"/>
    <property type="molecule type" value="Genomic_DNA"/>
</dbReference>
<keyword evidence="7" id="KW-1005">Bacterial flagellum biogenesis</keyword>
<keyword evidence="11" id="KW-0969">Cilium</keyword>
<dbReference type="PRINTS" id="PR01004">
    <property type="entry name" value="FLGFLIJ"/>
</dbReference>
<dbReference type="InterPro" id="IPR053716">
    <property type="entry name" value="Flag_assembly_chemotaxis_eff"/>
</dbReference>
<evidence type="ECO:0000256" key="3">
    <source>
        <dbReference type="ARBA" id="ARBA00020392"/>
    </source>
</evidence>
<evidence type="ECO:0000313" key="11">
    <source>
        <dbReference type="EMBL" id="MEM4989937.1"/>
    </source>
</evidence>
<comment type="subcellular location">
    <subcellularLocation>
        <location evidence="1">Cell membrane</location>
        <topology evidence="1">Peripheral membrane protein</topology>
        <orientation evidence="1">Cytoplasmic side</orientation>
    </subcellularLocation>
</comment>
<dbReference type="NCBIfam" id="TIGR02473">
    <property type="entry name" value="flagell_FliJ"/>
    <property type="match status" value="1"/>
</dbReference>
<evidence type="ECO:0000256" key="8">
    <source>
        <dbReference type="ARBA" id="ARBA00022927"/>
    </source>
</evidence>
<evidence type="ECO:0000256" key="7">
    <source>
        <dbReference type="ARBA" id="ARBA00022795"/>
    </source>
</evidence>
<dbReference type="RefSeq" id="WP_342831092.1">
    <property type="nucleotide sequence ID" value="NZ_JBANDC010000018.1"/>
</dbReference>
<keyword evidence="5" id="KW-1003">Cell membrane</keyword>
<keyword evidence="12" id="KW-1185">Reference proteome</keyword>
<keyword evidence="11" id="KW-0282">Flagellum</keyword>
<reference evidence="11 12" key="1">
    <citation type="submission" date="2024-02" db="EMBL/GenBank/DDBJ databases">
        <title>Draft genome sequence of Collimonas sp. strain H4R21, an effective mineral-weathering bacterial strain isolated from the beech rhizosphere.</title>
        <authorList>
            <person name="Morin E."/>
            <person name="Uroz S."/>
            <person name="Leveau J.H.J."/>
            <person name="Kumar R."/>
            <person name="Rey M.W."/>
            <person name="Pham J."/>
        </authorList>
    </citation>
    <scope>NUCLEOTIDE SEQUENCE [LARGE SCALE GENOMIC DNA]</scope>
    <source>
        <strain evidence="11 12">H4R21</strain>
    </source>
</reference>
<comment type="caution">
    <text evidence="11">The sequence shown here is derived from an EMBL/GenBank/DDBJ whole genome shotgun (WGS) entry which is preliminary data.</text>
</comment>
<evidence type="ECO:0000256" key="5">
    <source>
        <dbReference type="ARBA" id="ARBA00022475"/>
    </source>
</evidence>
<dbReference type="PANTHER" id="PTHR38786">
    <property type="entry name" value="FLAGELLAR FLIJ PROTEIN"/>
    <property type="match status" value="1"/>
</dbReference>
<dbReference type="PIRSF" id="PIRSF019404">
    <property type="entry name" value="FliJ"/>
    <property type="match status" value="1"/>
</dbReference>
<dbReference type="Pfam" id="PF02050">
    <property type="entry name" value="FliJ"/>
    <property type="match status" value="1"/>
</dbReference>
<sequence length="151" mass="17459">MSNTLPLAMLIELAQNKTDEASRRLGQLQRAQVGAAEKLEMLIRYRQEYCDQLQSQMQDGVSSSRWRNFQHFIGTLDGAIEQQRAVAGQADSRLARGRSDWQQNKRRLSSFDTLAERARQQQVQLLNKREQRGNDEHAARQFQLRMRAAAE</sequence>
<evidence type="ECO:0000256" key="4">
    <source>
        <dbReference type="ARBA" id="ARBA00022448"/>
    </source>
</evidence>
<keyword evidence="8" id="KW-0653">Protein transport</keyword>
<organism evidence="11 12">
    <name type="scientific">Collimonas rhizosphaerae</name>
    <dbReference type="NCBI Taxonomy" id="3126357"/>
    <lineage>
        <taxon>Bacteria</taxon>
        <taxon>Pseudomonadati</taxon>
        <taxon>Pseudomonadota</taxon>
        <taxon>Betaproteobacteria</taxon>
        <taxon>Burkholderiales</taxon>
        <taxon>Oxalobacteraceae</taxon>
        <taxon>Collimonas</taxon>
    </lineage>
</organism>
<evidence type="ECO:0000256" key="1">
    <source>
        <dbReference type="ARBA" id="ARBA00004413"/>
    </source>
</evidence>
<dbReference type="Proteomes" id="UP001495910">
    <property type="component" value="Unassembled WGS sequence"/>
</dbReference>
<evidence type="ECO:0000313" key="12">
    <source>
        <dbReference type="Proteomes" id="UP001495910"/>
    </source>
</evidence>
<evidence type="ECO:0000256" key="2">
    <source>
        <dbReference type="ARBA" id="ARBA00010004"/>
    </source>
</evidence>
<keyword evidence="10" id="KW-1006">Bacterial flagellum protein export</keyword>
<keyword evidence="6" id="KW-0145">Chemotaxis</keyword>
<name>A0ABU9Q104_9BURK</name>
<evidence type="ECO:0000256" key="10">
    <source>
        <dbReference type="ARBA" id="ARBA00023225"/>
    </source>
</evidence>
<proteinExistence type="inferred from homology"/>
<keyword evidence="4" id="KW-0813">Transport</keyword>
<dbReference type="Gene3D" id="1.10.287.1700">
    <property type="match status" value="1"/>
</dbReference>
<dbReference type="InterPro" id="IPR012823">
    <property type="entry name" value="Flagell_FliJ"/>
</dbReference>
<dbReference type="PANTHER" id="PTHR38786:SF1">
    <property type="entry name" value="FLAGELLAR FLIJ PROTEIN"/>
    <property type="match status" value="1"/>
</dbReference>
<protein>
    <recommendedName>
        <fullName evidence="3">Flagellar FliJ protein</fullName>
    </recommendedName>
</protein>
<evidence type="ECO:0000256" key="6">
    <source>
        <dbReference type="ARBA" id="ARBA00022500"/>
    </source>
</evidence>
<keyword evidence="11" id="KW-0966">Cell projection</keyword>